<dbReference type="InterPro" id="IPR009959">
    <property type="entry name" value="Cyclase_SnoaL-like"/>
</dbReference>
<organism evidence="2 3">
    <name type="scientific">Deinococcus hopiensis KR-140</name>
    <dbReference type="NCBI Taxonomy" id="695939"/>
    <lineage>
        <taxon>Bacteria</taxon>
        <taxon>Thermotogati</taxon>
        <taxon>Deinococcota</taxon>
        <taxon>Deinococci</taxon>
        <taxon>Deinococcales</taxon>
        <taxon>Deinococcaceae</taxon>
        <taxon>Deinococcus</taxon>
    </lineage>
</organism>
<evidence type="ECO:0000256" key="1">
    <source>
        <dbReference type="SAM" id="MobiDB-lite"/>
    </source>
</evidence>
<keyword evidence="3" id="KW-1185">Reference proteome</keyword>
<reference evidence="2 3" key="1">
    <citation type="submission" date="2017-04" db="EMBL/GenBank/DDBJ databases">
        <authorList>
            <person name="Afonso C.L."/>
            <person name="Miller P.J."/>
            <person name="Scott M.A."/>
            <person name="Spackman E."/>
            <person name="Goraichik I."/>
            <person name="Dimitrov K.M."/>
            <person name="Suarez D.L."/>
            <person name="Swayne D.E."/>
        </authorList>
    </citation>
    <scope>NUCLEOTIDE SEQUENCE [LARGE SCALE GENOMIC DNA]</scope>
    <source>
        <strain evidence="2 3">KR-140</strain>
    </source>
</reference>
<dbReference type="PANTHER" id="PTHR38436">
    <property type="entry name" value="POLYKETIDE CYCLASE SNOAL-LIKE DOMAIN"/>
    <property type="match status" value="1"/>
</dbReference>
<dbReference type="Gene3D" id="3.10.450.50">
    <property type="match status" value="2"/>
</dbReference>
<dbReference type="Pfam" id="PF07366">
    <property type="entry name" value="SnoaL"/>
    <property type="match status" value="2"/>
</dbReference>
<dbReference type="Proteomes" id="UP000192582">
    <property type="component" value="Unassembled WGS sequence"/>
</dbReference>
<dbReference type="PANTHER" id="PTHR38436:SF1">
    <property type="entry name" value="ESTER CYCLASE"/>
    <property type="match status" value="1"/>
</dbReference>
<dbReference type="AlphaFoldDB" id="A0A1W1UMG1"/>
<dbReference type="EMBL" id="FWWU01000005">
    <property type="protein sequence ID" value="SMB81894.1"/>
    <property type="molecule type" value="Genomic_DNA"/>
</dbReference>
<dbReference type="GO" id="GO:0030638">
    <property type="term" value="P:polyketide metabolic process"/>
    <property type="evidence" value="ECO:0007669"/>
    <property type="project" value="InterPro"/>
</dbReference>
<gene>
    <name evidence="2" type="ORF">SAMN00790413_04759</name>
</gene>
<proteinExistence type="predicted"/>
<evidence type="ECO:0000313" key="3">
    <source>
        <dbReference type="Proteomes" id="UP000192582"/>
    </source>
</evidence>
<dbReference type="InterPro" id="IPR032710">
    <property type="entry name" value="NTF2-like_dom_sf"/>
</dbReference>
<protein>
    <submittedName>
        <fullName evidence="2">Predicted ester cyclase</fullName>
    </submittedName>
</protein>
<dbReference type="STRING" id="695939.SAMN00790413_04759"/>
<feature type="region of interest" description="Disordered" evidence="1">
    <location>
        <begin position="1"/>
        <end position="32"/>
    </location>
</feature>
<evidence type="ECO:0000313" key="2">
    <source>
        <dbReference type="EMBL" id="SMB81894.1"/>
    </source>
</evidence>
<name>A0A1W1UMG1_9DEIO</name>
<accession>A0A1W1UMG1</accession>
<sequence>MASQEDAVTVSPPPANSDPEPEGSCLGAPTTRSAPVGDALDAAVEAVVRCAHRIWDDKAIGLIYAHYDRNVRVHQTGAEQCGRGEVVEATVQRLAAFPDLRLYGDEVIWNRELDGVLLSHRVTSSAHHHGHGTYGPPTGHRVHRREITQYTVRAGRVHEVWSVQDELALVRQLGLDEWALARAMVQAEADRSGQPAPTYFGEGPSRATWDHALPEPDGGPQNPAELPELIYGLIWNARMLNVVHRVYAPTAVIWVPGHRRLDGPQALTAYVLQWLAAFPDGAVQVEHVAWTEQGAQGFKVAVRWTFRGTHTGAGVYGSPTQRRVHVLGISHFDIQGGQVVREDMVWNEFALLKQLCRPDTP</sequence>
<dbReference type="OrthoDB" id="129343at2"/>
<dbReference type="SUPFAM" id="SSF54427">
    <property type="entry name" value="NTF2-like"/>
    <property type="match status" value="2"/>
</dbReference>